<dbReference type="AlphaFoldDB" id="A0A2G1QSX6"/>
<protein>
    <submittedName>
        <fullName evidence="2">Uncharacterized protein</fullName>
    </submittedName>
</protein>
<evidence type="ECO:0000313" key="2">
    <source>
        <dbReference type="EMBL" id="PHP68646.1"/>
    </source>
</evidence>
<organism evidence="2 3">
    <name type="scientific">Zhengella mangrovi</name>
    <dbReference type="NCBI Taxonomy" id="1982044"/>
    <lineage>
        <taxon>Bacteria</taxon>
        <taxon>Pseudomonadati</taxon>
        <taxon>Pseudomonadota</taxon>
        <taxon>Alphaproteobacteria</taxon>
        <taxon>Hyphomicrobiales</taxon>
        <taxon>Notoacmeibacteraceae</taxon>
        <taxon>Zhengella</taxon>
    </lineage>
</organism>
<evidence type="ECO:0000313" key="3">
    <source>
        <dbReference type="Proteomes" id="UP000221168"/>
    </source>
</evidence>
<dbReference type="EMBL" id="PDVP01000001">
    <property type="protein sequence ID" value="PHP68646.1"/>
    <property type="molecule type" value="Genomic_DNA"/>
</dbReference>
<evidence type="ECO:0000256" key="1">
    <source>
        <dbReference type="SAM" id="Phobius"/>
    </source>
</evidence>
<feature type="transmembrane region" description="Helical" evidence="1">
    <location>
        <begin position="7"/>
        <end position="30"/>
    </location>
</feature>
<reference evidence="2 3" key="1">
    <citation type="submission" date="2017-10" db="EMBL/GenBank/DDBJ databases">
        <title>Sedimentibacterium mangrovi gen. nov., sp. nov., a novel member of family Phyllobacteriacea isolated from mangrove sediment.</title>
        <authorList>
            <person name="Liao H."/>
            <person name="Tian Y."/>
        </authorList>
    </citation>
    <scope>NUCLEOTIDE SEQUENCE [LARGE SCALE GENOMIC DNA]</scope>
    <source>
        <strain evidence="2 3">X9-2-2</strain>
    </source>
</reference>
<keyword evidence="1" id="KW-0812">Transmembrane</keyword>
<keyword evidence="3" id="KW-1185">Reference proteome</keyword>
<sequence length="171" mass="17379">MLGALIVNVVAMAVAWAVGWGVGALLVFHIPGDPQLTLNQILQSGFTASDINFATEAAAAGLVAGAAAGLLMVFPFAGVMVAGPGRFLLVAGGWALAMSLSVYAAIRFNFYTVEHIVGYIAACGVIIGLVNAITLAGRKKGGMVFRVLLAALIFGAAAGVIRYALLQSSGL</sequence>
<dbReference type="RefSeq" id="WP_099302916.1">
    <property type="nucleotide sequence ID" value="NZ_PDVP01000001.1"/>
</dbReference>
<gene>
    <name evidence="2" type="ORF">CSC94_01190</name>
</gene>
<feature type="transmembrane region" description="Helical" evidence="1">
    <location>
        <begin position="116"/>
        <end position="136"/>
    </location>
</feature>
<feature type="transmembrane region" description="Helical" evidence="1">
    <location>
        <begin position="87"/>
        <end position="110"/>
    </location>
</feature>
<keyword evidence="1" id="KW-1133">Transmembrane helix</keyword>
<feature type="transmembrane region" description="Helical" evidence="1">
    <location>
        <begin position="57"/>
        <end position="80"/>
    </location>
</feature>
<accession>A0A2G1QSX6</accession>
<proteinExistence type="predicted"/>
<comment type="caution">
    <text evidence="2">The sequence shown here is derived from an EMBL/GenBank/DDBJ whole genome shotgun (WGS) entry which is preliminary data.</text>
</comment>
<keyword evidence="1" id="KW-0472">Membrane</keyword>
<name>A0A2G1QSX6_9HYPH</name>
<feature type="transmembrane region" description="Helical" evidence="1">
    <location>
        <begin position="143"/>
        <end position="165"/>
    </location>
</feature>
<dbReference type="Proteomes" id="UP000221168">
    <property type="component" value="Unassembled WGS sequence"/>
</dbReference>